<sequence length="234" mass="25609">MTIIDRQAALQRHQDERARIEAILARAMPAEGCGPAIPVAPARGASRSVTPQAMVPDPRDKTGWKAESMGWRGFKAAVALDIFDRLAMNAARRKQPPPFTKGQVSIARLYRDLVERHDAGGMKLASLEGRMTSGSGTGRDFMDAYLAEGDAIRRLRASIGTGVAMQVRRVRPSARGGQGARPILDRHLVDAVCLHGKSLRQVLRDHRWSDDGKHAKALTSALRSCLDRMQGYHG</sequence>
<proteinExistence type="predicted"/>
<dbReference type="AlphaFoldDB" id="A0A239Q2K6"/>
<evidence type="ECO:0000313" key="2">
    <source>
        <dbReference type="EMBL" id="SNT76725.1"/>
    </source>
</evidence>
<dbReference type="Proteomes" id="UP000198307">
    <property type="component" value="Unassembled WGS sequence"/>
</dbReference>
<name>A0A239Q2K6_9RHOB</name>
<protein>
    <submittedName>
        <fullName evidence="2">Uncharacterized protein</fullName>
    </submittedName>
</protein>
<evidence type="ECO:0000256" key="1">
    <source>
        <dbReference type="SAM" id="MobiDB-lite"/>
    </source>
</evidence>
<dbReference type="RefSeq" id="WP_089346020.1">
    <property type="nucleotide sequence ID" value="NZ_CP067129.1"/>
</dbReference>
<dbReference type="EMBL" id="FZQB01000025">
    <property type="protein sequence ID" value="SNT76725.1"/>
    <property type="molecule type" value="Genomic_DNA"/>
</dbReference>
<accession>A0A239Q2K6</accession>
<evidence type="ECO:0000313" key="3">
    <source>
        <dbReference type="Proteomes" id="UP000198307"/>
    </source>
</evidence>
<keyword evidence="3" id="KW-1185">Reference proteome</keyword>
<feature type="region of interest" description="Disordered" evidence="1">
    <location>
        <begin position="42"/>
        <end position="62"/>
    </location>
</feature>
<gene>
    <name evidence="2" type="ORF">SAMN05444959_12532</name>
</gene>
<dbReference type="OrthoDB" id="7667008at2"/>
<organism evidence="2 3">
    <name type="scientific">Paracoccus seriniphilus</name>
    <dbReference type="NCBI Taxonomy" id="184748"/>
    <lineage>
        <taxon>Bacteria</taxon>
        <taxon>Pseudomonadati</taxon>
        <taxon>Pseudomonadota</taxon>
        <taxon>Alphaproteobacteria</taxon>
        <taxon>Rhodobacterales</taxon>
        <taxon>Paracoccaceae</taxon>
        <taxon>Paracoccus</taxon>
    </lineage>
</organism>
<reference evidence="2 3" key="1">
    <citation type="submission" date="2017-07" db="EMBL/GenBank/DDBJ databases">
        <authorList>
            <person name="Sun Z.S."/>
            <person name="Albrecht U."/>
            <person name="Echele G."/>
            <person name="Lee C.C."/>
        </authorList>
    </citation>
    <scope>NUCLEOTIDE SEQUENCE [LARGE SCALE GENOMIC DNA]</scope>
    <source>
        <strain evidence="2 3">DSM 14827</strain>
    </source>
</reference>